<dbReference type="NCBIfam" id="TIGR01552">
    <property type="entry name" value="phd_fam"/>
    <property type="match status" value="1"/>
</dbReference>
<comment type="similarity">
    <text evidence="1">Belongs to the phD/YefM antitoxin family.</text>
</comment>
<dbReference type="SUPFAM" id="SSF143120">
    <property type="entry name" value="YefM-like"/>
    <property type="match status" value="1"/>
</dbReference>
<keyword evidence="3" id="KW-1185">Reference proteome</keyword>
<dbReference type="OrthoDB" id="8909832at2"/>
<dbReference type="EMBL" id="SSOD01000003">
    <property type="protein sequence ID" value="THF63432.1"/>
    <property type="molecule type" value="Genomic_DNA"/>
</dbReference>
<evidence type="ECO:0000313" key="2">
    <source>
        <dbReference type="EMBL" id="THF63432.1"/>
    </source>
</evidence>
<reference evidence="2 3" key="1">
    <citation type="submission" date="2019-04" db="EMBL/GenBank/DDBJ databases">
        <title>Azoarcus rhizosphaerae sp. nov. isolated from rhizosphere of Ficus religiosa.</title>
        <authorList>
            <person name="Lin S.-Y."/>
            <person name="Hameed A."/>
            <person name="Hsu Y.-H."/>
            <person name="Young C.-C."/>
        </authorList>
    </citation>
    <scope>NUCLEOTIDE SEQUENCE [LARGE SCALE GENOMIC DNA]</scope>
    <source>
        <strain evidence="2 3">CC-YHH848</strain>
    </source>
</reference>
<evidence type="ECO:0000256" key="1">
    <source>
        <dbReference type="ARBA" id="ARBA00009981"/>
    </source>
</evidence>
<dbReference type="Proteomes" id="UP000307956">
    <property type="component" value="Unassembled WGS sequence"/>
</dbReference>
<evidence type="ECO:0000313" key="3">
    <source>
        <dbReference type="Proteomes" id="UP000307956"/>
    </source>
</evidence>
<dbReference type="RefSeq" id="WP_136383883.1">
    <property type="nucleotide sequence ID" value="NZ_SSOD01000003.1"/>
</dbReference>
<proteinExistence type="inferred from homology"/>
<organism evidence="2 3">
    <name type="scientific">Pseudothauera rhizosphaerae</name>
    <dbReference type="NCBI Taxonomy" id="2565932"/>
    <lineage>
        <taxon>Bacteria</taxon>
        <taxon>Pseudomonadati</taxon>
        <taxon>Pseudomonadota</taxon>
        <taxon>Betaproteobacteria</taxon>
        <taxon>Rhodocyclales</taxon>
        <taxon>Zoogloeaceae</taxon>
        <taxon>Pseudothauera</taxon>
    </lineage>
</organism>
<gene>
    <name evidence="2" type="ORF">E6O51_05080</name>
</gene>
<comment type="caution">
    <text evidence="2">The sequence shown here is derived from an EMBL/GenBank/DDBJ whole genome shotgun (WGS) entry which is preliminary data.</text>
</comment>
<name>A0A4S4AXV4_9RHOO</name>
<sequence length="118" mass="12687">MAQTLRIDALDTLPRTPAADVKKHGWRGVMKTVGSKGKVLVTNHNEPEAVILSTAEYTAMVQALTEAQTASASALETLRRRFDQRLAALRADDAGERLRALIRQPATLGGKVKAGTGH</sequence>
<protein>
    <submittedName>
        <fullName evidence="2">Type II toxin-antitoxin system prevent-host-death family antitoxin</fullName>
    </submittedName>
</protein>
<accession>A0A4S4AXV4</accession>
<dbReference type="InterPro" id="IPR036165">
    <property type="entry name" value="YefM-like_sf"/>
</dbReference>
<dbReference type="AlphaFoldDB" id="A0A4S4AXV4"/>